<name>A0A1M5Q2Q8_9ACTN</name>
<feature type="domain" description="N-acetyltransferase" evidence="3">
    <location>
        <begin position="1"/>
        <end position="159"/>
    </location>
</feature>
<organism evidence="4 5">
    <name type="scientific">Geodermatophilus nigrescens</name>
    <dbReference type="NCBI Taxonomy" id="1070870"/>
    <lineage>
        <taxon>Bacteria</taxon>
        <taxon>Bacillati</taxon>
        <taxon>Actinomycetota</taxon>
        <taxon>Actinomycetes</taxon>
        <taxon>Geodermatophilales</taxon>
        <taxon>Geodermatophilaceae</taxon>
        <taxon>Geodermatophilus</taxon>
    </lineage>
</organism>
<dbReference type="STRING" id="1070870.SAMN05444351_3967"/>
<keyword evidence="1 4" id="KW-0808">Transferase</keyword>
<dbReference type="Pfam" id="PF00583">
    <property type="entry name" value="Acetyltransf_1"/>
    <property type="match status" value="1"/>
</dbReference>
<keyword evidence="5" id="KW-1185">Reference proteome</keyword>
<dbReference type="PANTHER" id="PTHR43877">
    <property type="entry name" value="AMINOALKYLPHOSPHONATE N-ACETYLTRANSFERASE-RELATED-RELATED"/>
    <property type="match status" value="1"/>
</dbReference>
<dbReference type="GO" id="GO:0016747">
    <property type="term" value="F:acyltransferase activity, transferring groups other than amino-acyl groups"/>
    <property type="evidence" value="ECO:0007669"/>
    <property type="project" value="InterPro"/>
</dbReference>
<dbReference type="Gene3D" id="3.40.630.30">
    <property type="match status" value="1"/>
</dbReference>
<dbReference type="Proteomes" id="UP000184471">
    <property type="component" value="Unassembled WGS sequence"/>
</dbReference>
<dbReference type="SUPFAM" id="SSF55729">
    <property type="entry name" value="Acyl-CoA N-acyltransferases (Nat)"/>
    <property type="match status" value="1"/>
</dbReference>
<dbReference type="InterPro" id="IPR000182">
    <property type="entry name" value="GNAT_dom"/>
</dbReference>
<dbReference type="RefSeq" id="WP_073422102.1">
    <property type="nucleotide sequence ID" value="NZ_FQVX01000004.1"/>
</dbReference>
<evidence type="ECO:0000313" key="5">
    <source>
        <dbReference type="Proteomes" id="UP000184471"/>
    </source>
</evidence>
<gene>
    <name evidence="4" type="ORF">SAMN05444351_3967</name>
</gene>
<dbReference type="InterPro" id="IPR050832">
    <property type="entry name" value="Bact_Acetyltransf"/>
</dbReference>
<proteinExistence type="predicted"/>
<dbReference type="OrthoDB" id="9803233at2"/>
<evidence type="ECO:0000256" key="1">
    <source>
        <dbReference type="ARBA" id="ARBA00022679"/>
    </source>
</evidence>
<evidence type="ECO:0000259" key="3">
    <source>
        <dbReference type="PROSITE" id="PS51186"/>
    </source>
</evidence>
<reference evidence="4 5" key="1">
    <citation type="submission" date="2016-11" db="EMBL/GenBank/DDBJ databases">
        <authorList>
            <person name="Jaros S."/>
            <person name="Januszkiewicz K."/>
            <person name="Wedrychowicz H."/>
        </authorList>
    </citation>
    <scope>NUCLEOTIDE SEQUENCE [LARGE SCALE GENOMIC DNA]</scope>
    <source>
        <strain evidence="4 5">DSM 45408</strain>
    </source>
</reference>
<dbReference type="AlphaFoldDB" id="A0A1M5Q2Q8"/>
<keyword evidence="2" id="KW-0012">Acyltransferase</keyword>
<evidence type="ECO:0000256" key="2">
    <source>
        <dbReference type="ARBA" id="ARBA00023315"/>
    </source>
</evidence>
<accession>A0A1M5Q2Q8</accession>
<evidence type="ECO:0000313" key="4">
    <source>
        <dbReference type="EMBL" id="SHH08220.1"/>
    </source>
</evidence>
<dbReference type="PANTHER" id="PTHR43877:SF2">
    <property type="entry name" value="AMINOALKYLPHOSPHONATE N-ACETYLTRANSFERASE-RELATED"/>
    <property type="match status" value="1"/>
</dbReference>
<dbReference type="PROSITE" id="PS51186">
    <property type="entry name" value="GNAT"/>
    <property type="match status" value="1"/>
</dbReference>
<dbReference type="EMBL" id="FQVX01000004">
    <property type="protein sequence ID" value="SHH08220.1"/>
    <property type="molecule type" value="Genomic_DNA"/>
</dbReference>
<dbReference type="InterPro" id="IPR016181">
    <property type="entry name" value="Acyl_CoA_acyltransferase"/>
</dbReference>
<sequence length="161" mass="16835">MTTTDAGATLSPAAWDDDEVQRLTAAQQAELRERYDGDLEPGAKPSAADVAVVLLARDAAGSAVGCGALRPLGEGAAEVKRMYVVPEARGRGVSKVLLAGLEAAAAERGWTTLRLETGPRQPEAIRLYEGAGYRPIPAFGAYVDDPDAGCSLYYERVLGGA</sequence>
<protein>
    <submittedName>
        <fullName evidence="4">Acetyltransferase (GNAT) family protein</fullName>
    </submittedName>
</protein>